<comment type="caution">
    <text evidence="2">The sequence shown here is derived from an EMBL/GenBank/DDBJ whole genome shotgun (WGS) entry which is preliminary data.</text>
</comment>
<accession>A0ABT2JW54</accession>
<evidence type="ECO:0000313" key="3">
    <source>
        <dbReference type="Proteomes" id="UP001156389"/>
    </source>
</evidence>
<dbReference type="RefSeq" id="WP_260219406.1">
    <property type="nucleotide sequence ID" value="NZ_JAJAGO010000009.1"/>
</dbReference>
<protein>
    <submittedName>
        <fullName evidence="2">Uncharacterized protein</fullName>
    </submittedName>
</protein>
<feature type="compositionally biased region" description="Gly residues" evidence="1">
    <location>
        <begin position="19"/>
        <end position="33"/>
    </location>
</feature>
<feature type="compositionally biased region" description="Basic and acidic residues" evidence="1">
    <location>
        <begin position="135"/>
        <end position="148"/>
    </location>
</feature>
<feature type="region of interest" description="Disordered" evidence="1">
    <location>
        <begin position="116"/>
        <end position="148"/>
    </location>
</feature>
<evidence type="ECO:0000256" key="1">
    <source>
        <dbReference type="SAM" id="MobiDB-lite"/>
    </source>
</evidence>
<dbReference type="EMBL" id="JAJAGO010000009">
    <property type="protein sequence ID" value="MCT2592066.1"/>
    <property type="molecule type" value="Genomic_DNA"/>
</dbReference>
<name>A0ABT2JW54_9ACTN</name>
<proteinExistence type="predicted"/>
<evidence type="ECO:0000313" key="2">
    <source>
        <dbReference type="EMBL" id="MCT2592066.1"/>
    </source>
</evidence>
<organism evidence="2 3">
    <name type="scientific">Streptomyces gossypii</name>
    <dbReference type="NCBI Taxonomy" id="2883101"/>
    <lineage>
        <taxon>Bacteria</taxon>
        <taxon>Bacillati</taxon>
        <taxon>Actinomycetota</taxon>
        <taxon>Actinomycetes</taxon>
        <taxon>Kitasatosporales</taxon>
        <taxon>Streptomycetaceae</taxon>
        <taxon>Streptomyces</taxon>
    </lineage>
</organism>
<dbReference type="Proteomes" id="UP001156389">
    <property type="component" value="Unassembled WGS sequence"/>
</dbReference>
<keyword evidence="3" id="KW-1185">Reference proteome</keyword>
<gene>
    <name evidence="2" type="ORF">LHJ74_19530</name>
</gene>
<sequence>MGVGLRSAILDFVGDEGEGPGGGPGSRGPGSDLGGMKSDRELWTSASEGVNSLHQSLKRATAQLDEQQAGLGAGTAPVTGLTSGTAQLAAYRSWERYLRLLGRECAELTGKLHKAGNDHYKNDQATGHAFAEQLTRPEHPRRGGDRGW</sequence>
<reference evidence="2 3" key="1">
    <citation type="submission" date="2021-10" db="EMBL/GenBank/DDBJ databases">
        <title>Streptomyces gossypii sp. nov., isolated from soil collected from cotton field.</title>
        <authorList>
            <person name="Ge X."/>
            <person name="Chen X."/>
            <person name="Liu W."/>
        </authorList>
    </citation>
    <scope>NUCLEOTIDE SEQUENCE [LARGE SCALE GENOMIC DNA]</scope>
    <source>
        <strain evidence="2 3">N2-109</strain>
    </source>
</reference>
<feature type="region of interest" description="Disordered" evidence="1">
    <location>
        <begin position="12"/>
        <end position="50"/>
    </location>
</feature>